<dbReference type="InterPro" id="IPR013830">
    <property type="entry name" value="SGNH_hydro"/>
</dbReference>
<dbReference type="Pfam" id="PF13472">
    <property type="entry name" value="Lipase_GDSL_2"/>
    <property type="match status" value="1"/>
</dbReference>
<dbReference type="OrthoDB" id="2513075at2"/>
<gene>
    <name evidence="3" type="ORF">M595_3829</name>
</gene>
<reference evidence="3 4" key="1">
    <citation type="journal article" date="2013" name="Front. Microbiol.">
        <title>Comparative genomic analyses of the cyanobacterium, Lyngbya aestuarii BL J, a powerful hydrogen producer.</title>
        <authorList>
            <person name="Kothari A."/>
            <person name="Vaughn M."/>
            <person name="Garcia-Pichel F."/>
        </authorList>
    </citation>
    <scope>NUCLEOTIDE SEQUENCE [LARGE SCALE GENOMIC DNA]</scope>
    <source>
        <strain evidence="3 4">BL J</strain>
    </source>
</reference>
<dbReference type="CDD" id="cd01828">
    <property type="entry name" value="sialate_O-acetylesterase_like2"/>
    <property type="match status" value="1"/>
</dbReference>
<dbReference type="PANTHER" id="PTHR30383:SF5">
    <property type="entry name" value="SGNH HYDROLASE-TYPE ESTERASE DOMAIN-CONTAINING PROTEIN"/>
    <property type="match status" value="1"/>
</dbReference>
<keyword evidence="1" id="KW-0812">Transmembrane</keyword>
<dbReference type="EMBL" id="AUZM01000040">
    <property type="protein sequence ID" value="ERT06229.1"/>
    <property type="molecule type" value="Genomic_DNA"/>
</dbReference>
<sequence>MSIRLKTIPTWVLLSLISNGVLLFAVVLLLMRGETLPENSQANASVMSNTVETDSLADLDSRQTASPRIGPRHQWTYQEWVAQLEREAEAVAMDPPKHLTVLAGDSLSLWFPPDLLPTGRTWLNQGISGETSTGLLKRLKALDMTQPETVFIMIGINDLIRGIDDQTLLNNYREIVRDLRWVHPNTQIVVQSILPHSAEKATWEGRARLLAIPNSRIRQLNRELEAIALAEGAVYLNLHPLFTDDQGKLQPELSTDGLHLNDRGYLVWKSGIQLFSLLKL</sequence>
<keyword evidence="3" id="KW-0378">Hydrolase</keyword>
<feature type="domain" description="SGNH hydrolase-type esterase" evidence="2">
    <location>
        <begin position="119"/>
        <end position="265"/>
    </location>
</feature>
<dbReference type="AlphaFoldDB" id="U7QE92"/>
<evidence type="ECO:0000259" key="2">
    <source>
        <dbReference type="Pfam" id="PF13472"/>
    </source>
</evidence>
<dbReference type="InterPro" id="IPR051532">
    <property type="entry name" value="Ester_Hydrolysis_Enzymes"/>
</dbReference>
<protein>
    <submittedName>
        <fullName evidence="3">GDSL-like Lipase/Acylhydrolase family protein</fullName>
    </submittedName>
</protein>
<dbReference type="GO" id="GO:0004622">
    <property type="term" value="F:phosphatidylcholine lysophospholipase activity"/>
    <property type="evidence" value="ECO:0007669"/>
    <property type="project" value="TreeGrafter"/>
</dbReference>
<dbReference type="Proteomes" id="UP000017127">
    <property type="component" value="Unassembled WGS sequence"/>
</dbReference>
<keyword evidence="4" id="KW-1185">Reference proteome</keyword>
<dbReference type="Gene3D" id="3.40.50.1110">
    <property type="entry name" value="SGNH hydrolase"/>
    <property type="match status" value="1"/>
</dbReference>
<proteinExistence type="predicted"/>
<name>U7QE92_9CYAN</name>
<dbReference type="InterPro" id="IPR036514">
    <property type="entry name" value="SGNH_hydro_sf"/>
</dbReference>
<dbReference type="RefSeq" id="WP_023067564.1">
    <property type="nucleotide sequence ID" value="NZ_AUZM01000040.1"/>
</dbReference>
<dbReference type="PATRIC" id="fig|1348334.3.peg.3705"/>
<keyword evidence="1" id="KW-1133">Transmembrane helix</keyword>
<accession>U7QE92</accession>
<evidence type="ECO:0000256" key="1">
    <source>
        <dbReference type="SAM" id="Phobius"/>
    </source>
</evidence>
<keyword evidence="1" id="KW-0472">Membrane</keyword>
<feature type="transmembrane region" description="Helical" evidence="1">
    <location>
        <begin position="12"/>
        <end position="31"/>
    </location>
</feature>
<dbReference type="PANTHER" id="PTHR30383">
    <property type="entry name" value="THIOESTERASE 1/PROTEASE 1/LYSOPHOSPHOLIPASE L1"/>
    <property type="match status" value="1"/>
</dbReference>
<evidence type="ECO:0000313" key="3">
    <source>
        <dbReference type="EMBL" id="ERT06229.1"/>
    </source>
</evidence>
<comment type="caution">
    <text evidence="3">The sequence shown here is derived from an EMBL/GenBank/DDBJ whole genome shotgun (WGS) entry which is preliminary data.</text>
</comment>
<organism evidence="3 4">
    <name type="scientific">Lyngbya aestuarii BL J</name>
    <dbReference type="NCBI Taxonomy" id="1348334"/>
    <lineage>
        <taxon>Bacteria</taxon>
        <taxon>Bacillati</taxon>
        <taxon>Cyanobacteriota</taxon>
        <taxon>Cyanophyceae</taxon>
        <taxon>Oscillatoriophycideae</taxon>
        <taxon>Oscillatoriales</taxon>
        <taxon>Microcoleaceae</taxon>
        <taxon>Lyngbya</taxon>
    </lineage>
</organism>
<dbReference type="SUPFAM" id="SSF52266">
    <property type="entry name" value="SGNH hydrolase"/>
    <property type="match status" value="1"/>
</dbReference>
<evidence type="ECO:0000313" key="4">
    <source>
        <dbReference type="Proteomes" id="UP000017127"/>
    </source>
</evidence>